<dbReference type="GO" id="GO:0016740">
    <property type="term" value="F:transferase activity"/>
    <property type="evidence" value="ECO:0007669"/>
    <property type="project" value="UniProtKB-KW"/>
</dbReference>
<dbReference type="Pfam" id="PF02748">
    <property type="entry name" value="PyrI_C"/>
    <property type="match status" value="1"/>
</dbReference>
<dbReference type="InterPro" id="IPR036792">
    <property type="entry name" value="Asp_carbatrfase_reg_C_sf"/>
</dbReference>
<keyword evidence="1" id="KW-0665">Pyrimidine biosynthesis</keyword>
<keyword evidence="3" id="KW-0808">Transferase</keyword>
<evidence type="ECO:0000256" key="1">
    <source>
        <dbReference type="ARBA" id="ARBA00022975"/>
    </source>
</evidence>
<accession>A0A2T0APT3</accession>
<dbReference type="RefSeq" id="WP_106024588.1">
    <property type="nucleotide sequence ID" value="NZ_PVXN01000053.1"/>
</dbReference>
<name>A0A2T0APT3_9CLOT</name>
<dbReference type="InterPro" id="IPR020542">
    <property type="entry name" value="Asp_carbamoyltrfase_reg_C"/>
</dbReference>
<sequence>MLKIDSIKHEIITNTQLPEEIVNVIKCKNPRCITTVEKYVPQRFYLANRARGEYRCKYCDEAYKSEI</sequence>
<evidence type="ECO:0000313" key="4">
    <source>
        <dbReference type="Proteomes" id="UP000239614"/>
    </source>
</evidence>
<dbReference type="Gene3D" id="2.30.30.20">
    <property type="entry name" value="Aspartate carbamoyltransferase regulatory subunit, C-terminal domain"/>
    <property type="match status" value="1"/>
</dbReference>
<keyword evidence="4" id="KW-1185">Reference proteome</keyword>
<dbReference type="EMBL" id="PVXN01000053">
    <property type="protein sequence ID" value="PRR71028.1"/>
    <property type="molecule type" value="Genomic_DNA"/>
</dbReference>
<reference evidence="3 4" key="1">
    <citation type="submission" date="2018-03" db="EMBL/GenBank/DDBJ databases">
        <title>Genome sequence of Clostridium thermopalmarium DSM 5974.</title>
        <authorList>
            <person name="Poehlein A."/>
            <person name="Daniel R."/>
        </authorList>
    </citation>
    <scope>NUCLEOTIDE SEQUENCE [LARGE SCALE GENOMIC DNA]</scope>
    <source>
        <strain evidence="3 4">DSM 5974</strain>
    </source>
</reference>
<dbReference type="GO" id="GO:0006221">
    <property type="term" value="P:pyrimidine nucleotide biosynthetic process"/>
    <property type="evidence" value="ECO:0007669"/>
    <property type="project" value="UniProtKB-KW"/>
</dbReference>
<evidence type="ECO:0000313" key="3">
    <source>
        <dbReference type="EMBL" id="PRR71028.1"/>
    </source>
</evidence>
<evidence type="ECO:0000259" key="2">
    <source>
        <dbReference type="Pfam" id="PF02748"/>
    </source>
</evidence>
<dbReference type="SUPFAM" id="SSF57825">
    <property type="entry name" value="Aspartate carbamoyltransferase, Regulatory-chain, C-terminal domain"/>
    <property type="match status" value="1"/>
</dbReference>
<dbReference type="Proteomes" id="UP000239614">
    <property type="component" value="Unassembled WGS sequence"/>
</dbReference>
<organism evidence="3 4">
    <name type="scientific">Clostridium thermopalmarium DSM 5974</name>
    <dbReference type="NCBI Taxonomy" id="1121340"/>
    <lineage>
        <taxon>Bacteria</taxon>
        <taxon>Bacillati</taxon>
        <taxon>Bacillota</taxon>
        <taxon>Clostridia</taxon>
        <taxon>Eubacteriales</taxon>
        <taxon>Clostridiaceae</taxon>
        <taxon>Clostridium</taxon>
    </lineage>
</organism>
<protein>
    <submittedName>
        <fullName evidence="3">Aspartate carbamoyltransferase regulatory subunit</fullName>
    </submittedName>
</protein>
<gene>
    <name evidence="3" type="ORF">CPAL_21280</name>
</gene>
<comment type="caution">
    <text evidence="3">The sequence shown here is derived from an EMBL/GenBank/DDBJ whole genome shotgun (WGS) entry which is preliminary data.</text>
</comment>
<dbReference type="AlphaFoldDB" id="A0A2T0APT3"/>
<proteinExistence type="predicted"/>
<feature type="domain" description="Aspartate carbamoyltransferase regulatory subunit C-terminal" evidence="2">
    <location>
        <begin position="20"/>
        <end position="66"/>
    </location>
</feature>
<dbReference type="OrthoDB" id="5599321at2"/>